<proteinExistence type="predicted"/>
<evidence type="ECO:0000313" key="1">
    <source>
        <dbReference type="EMBL" id="JAH76051.1"/>
    </source>
</evidence>
<reference evidence="1" key="2">
    <citation type="journal article" date="2015" name="Fish Shellfish Immunol.">
        <title>Early steps in the European eel (Anguilla anguilla)-Vibrio vulnificus interaction in the gills: Role of the RtxA13 toxin.</title>
        <authorList>
            <person name="Callol A."/>
            <person name="Pajuelo D."/>
            <person name="Ebbesson L."/>
            <person name="Teles M."/>
            <person name="MacKenzie S."/>
            <person name="Amaro C."/>
        </authorList>
    </citation>
    <scope>NUCLEOTIDE SEQUENCE</scope>
</reference>
<dbReference type="AlphaFoldDB" id="A0A0E9VDG2"/>
<accession>A0A0E9VDG2</accession>
<dbReference type="EMBL" id="GBXM01032526">
    <property type="protein sequence ID" value="JAH76051.1"/>
    <property type="molecule type" value="Transcribed_RNA"/>
</dbReference>
<name>A0A0E9VDG2_ANGAN</name>
<sequence length="35" mass="4019">MGLLGGSFWLRYCAVVAWRSPMLLDQTQAMPDCDW</sequence>
<reference evidence="1" key="1">
    <citation type="submission" date="2014-11" db="EMBL/GenBank/DDBJ databases">
        <authorList>
            <person name="Amaro Gonzalez C."/>
        </authorList>
    </citation>
    <scope>NUCLEOTIDE SEQUENCE</scope>
</reference>
<protein>
    <submittedName>
        <fullName evidence="1">Uncharacterized protein</fullName>
    </submittedName>
</protein>
<organism evidence="1">
    <name type="scientific">Anguilla anguilla</name>
    <name type="common">European freshwater eel</name>
    <name type="synonym">Muraena anguilla</name>
    <dbReference type="NCBI Taxonomy" id="7936"/>
    <lineage>
        <taxon>Eukaryota</taxon>
        <taxon>Metazoa</taxon>
        <taxon>Chordata</taxon>
        <taxon>Craniata</taxon>
        <taxon>Vertebrata</taxon>
        <taxon>Euteleostomi</taxon>
        <taxon>Actinopterygii</taxon>
        <taxon>Neopterygii</taxon>
        <taxon>Teleostei</taxon>
        <taxon>Anguilliformes</taxon>
        <taxon>Anguillidae</taxon>
        <taxon>Anguilla</taxon>
    </lineage>
</organism>